<name>A7EXY8_SCLS1</name>
<feature type="region of interest" description="Disordered" evidence="1">
    <location>
        <begin position="15"/>
        <end position="35"/>
    </location>
</feature>
<dbReference type="GeneID" id="5484716"/>
<keyword evidence="3" id="KW-1185">Reference proteome</keyword>
<evidence type="ECO:0000313" key="2">
    <source>
        <dbReference type="EMBL" id="EDN94330.1"/>
    </source>
</evidence>
<evidence type="ECO:0000256" key="1">
    <source>
        <dbReference type="SAM" id="MobiDB-lite"/>
    </source>
</evidence>
<protein>
    <submittedName>
        <fullName evidence="2">Uncharacterized protein</fullName>
    </submittedName>
</protein>
<gene>
    <name evidence="2" type="ORF">SS1G_10203</name>
</gene>
<proteinExistence type="predicted"/>
<dbReference type="KEGG" id="ssl:SS1G_10203"/>
<dbReference type="HOGENOM" id="CLU_3368758_0_0_1"/>
<accession>A7EXY8</accession>
<dbReference type="AlphaFoldDB" id="A7EXY8"/>
<dbReference type="InParanoid" id="A7EXY8"/>
<sequence>MSVSATELDDALRILRDESNAPGSEIRGTAQVAGK</sequence>
<dbReference type="Proteomes" id="UP000001312">
    <property type="component" value="Unassembled WGS sequence"/>
</dbReference>
<reference evidence="3" key="1">
    <citation type="journal article" date="2011" name="PLoS Genet.">
        <title>Genomic analysis of the necrotrophic fungal pathogens Sclerotinia sclerotiorum and Botrytis cinerea.</title>
        <authorList>
            <person name="Amselem J."/>
            <person name="Cuomo C.A."/>
            <person name="van Kan J.A."/>
            <person name="Viaud M."/>
            <person name="Benito E.P."/>
            <person name="Couloux A."/>
            <person name="Coutinho P.M."/>
            <person name="de Vries R.P."/>
            <person name="Dyer P.S."/>
            <person name="Fillinger S."/>
            <person name="Fournier E."/>
            <person name="Gout L."/>
            <person name="Hahn M."/>
            <person name="Kohn L."/>
            <person name="Lapalu N."/>
            <person name="Plummer K.M."/>
            <person name="Pradier J.M."/>
            <person name="Quevillon E."/>
            <person name="Sharon A."/>
            <person name="Simon A."/>
            <person name="ten Have A."/>
            <person name="Tudzynski B."/>
            <person name="Tudzynski P."/>
            <person name="Wincker P."/>
            <person name="Andrew M."/>
            <person name="Anthouard V."/>
            <person name="Beever R.E."/>
            <person name="Beffa R."/>
            <person name="Benoit I."/>
            <person name="Bouzid O."/>
            <person name="Brault B."/>
            <person name="Chen Z."/>
            <person name="Choquer M."/>
            <person name="Collemare J."/>
            <person name="Cotton P."/>
            <person name="Danchin E.G."/>
            <person name="Da Silva C."/>
            <person name="Gautier A."/>
            <person name="Giraud C."/>
            <person name="Giraud T."/>
            <person name="Gonzalez C."/>
            <person name="Grossetete S."/>
            <person name="Guldener U."/>
            <person name="Henrissat B."/>
            <person name="Howlett B.J."/>
            <person name="Kodira C."/>
            <person name="Kretschmer M."/>
            <person name="Lappartient A."/>
            <person name="Leroch M."/>
            <person name="Levis C."/>
            <person name="Mauceli E."/>
            <person name="Neuveglise C."/>
            <person name="Oeser B."/>
            <person name="Pearson M."/>
            <person name="Poulain J."/>
            <person name="Poussereau N."/>
            <person name="Quesneville H."/>
            <person name="Rascle C."/>
            <person name="Schumacher J."/>
            <person name="Segurens B."/>
            <person name="Sexton A."/>
            <person name="Silva E."/>
            <person name="Sirven C."/>
            <person name="Soanes D.M."/>
            <person name="Talbot N.J."/>
            <person name="Templeton M."/>
            <person name="Yandava C."/>
            <person name="Yarden O."/>
            <person name="Zeng Q."/>
            <person name="Rollins J.A."/>
            <person name="Lebrun M.H."/>
            <person name="Dickman M."/>
        </authorList>
    </citation>
    <scope>NUCLEOTIDE SEQUENCE [LARGE SCALE GENOMIC DNA]</scope>
    <source>
        <strain evidence="3">ATCC 18683 / 1980 / Ss-1</strain>
    </source>
</reference>
<organism evidence="2 3">
    <name type="scientific">Sclerotinia sclerotiorum (strain ATCC 18683 / 1980 / Ss-1)</name>
    <name type="common">White mold</name>
    <name type="synonym">Whetzelinia sclerotiorum</name>
    <dbReference type="NCBI Taxonomy" id="665079"/>
    <lineage>
        <taxon>Eukaryota</taxon>
        <taxon>Fungi</taxon>
        <taxon>Dikarya</taxon>
        <taxon>Ascomycota</taxon>
        <taxon>Pezizomycotina</taxon>
        <taxon>Leotiomycetes</taxon>
        <taxon>Helotiales</taxon>
        <taxon>Sclerotiniaceae</taxon>
        <taxon>Sclerotinia</taxon>
    </lineage>
</organism>
<dbReference type="EMBL" id="CH476635">
    <property type="protein sequence ID" value="EDN94330.1"/>
    <property type="molecule type" value="Genomic_DNA"/>
</dbReference>
<dbReference type="RefSeq" id="XP_001588656.1">
    <property type="nucleotide sequence ID" value="XM_001588606.1"/>
</dbReference>
<evidence type="ECO:0000313" key="3">
    <source>
        <dbReference type="Proteomes" id="UP000001312"/>
    </source>
</evidence>